<dbReference type="PANTHER" id="PTHR31728">
    <property type="entry name" value="ABRAXAS FAMILY MEMBER"/>
    <property type="match status" value="1"/>
</dbReference>
<keyword evidence="5" id="KW-1185">Reference proteome</keyword>
<dbReference type="CDD" id="cd23525">
    <property type="entry name" value="Abraxas_2_insects"/>
    <property type="match status" value="1"/>
</dbReference>
<accession>A0A2J7RH92</accession>
<name>A0A2J7RH92_9NEOP</name>
<dbReference type="STRING" id="105785.A0A2J7RH92"/>
<feature type="region of interest" description="Disordered" evidence="2">
    <location>
        <begin position="450"/>
        <end position="486"/>
    </location>
</feature>
<gene>
    <name evidence="4" type="ORF">B7P43_G08273</name>
</gene>
<dbReference type="GO" id="GO:0070536">
    <property type="term" value="P:protein K63-linked deubiquitination"/>
    <property type="evidence" value="ECO:0007669"/>
    <property type="project" value="TreeGrafter"/>
</dbReference>
<evidence type="ECO:0000256" key="2">
    <source>
        <dbReference type="SAM" id="MobiDB-lite"/>
    </source>
</evidence>
<dbReference type="GO" id="GO:0031593">
    <property type="term" value="F:polyubiquitin modification-dependent protein binding"/>
    <property type="evidence" value="ECO:0007669"/>
    <property type="project" value="TreeGrafter"/>
</dbReference>
<feature type="domain" description="BRISC complex subunit FAM175B helical" evidence="3">
    <location>
        <begin position="206"/>
        <end position="265"/>
    </location>
</feature>
<evidence type="ECO:0000256" key="1">
    <source>
        <dbReference type="SAM" id="Coils"/>
    </source>
</evidence>
<dbReference type="GO" id="GO:0008017">
    <property type="term" value="F:microtubule binding"/>
    <property type="evidence" value="ECO:0007669"/>
    <property type="project" value="TreeGrafter"/>
</dbReference>
<dbReference type="GO" id="GO:0008608">
    <property type="term" value="P:attachment of spindle microtubules to kinetochore"/>
    <property type="evidence" value="ECO:0007669"/>
    <property type="project" value="TreeGrafter"/>
</dbReference>
<keyword evidence="1" id="KW-0175">Coiled coil</keyword>
<evidence type="ECO:0000313" key="4">
    <source>
        <dbReference type="EMBL" id="PNF40205.1"/>
    </source>
</evidence>
<feature type="compositionally biased region" description="Polar residues" evidence="2">
    <location>
        <begin position="462"/>
        <end position="486"/>
    </location>
</feature>
<sequence length="486" mass="53343">MVSFRRSSYQSYTFNMAVNVYVSVSGPALSFLLYENVRSLSDQEGFLLGEVVSHVTDTISDSQIRGEKMETIISVNSLMPIPSTVAFCSGIGKVNHDKLKEFLKEKEKKVVGWYSFRRNSVLSPHLREKLLHKELCSSLSHLSSEHFTLCLLNTSVSSPGSTHVFNHKFMRHRHRMFEPLPVQIHNLGEAPQSEYKLVPSTACLSDSFNNIISSLRARHEESSDASLVCNIQRALQEYLRNLINEVELSERRIAELEREVDSLRMQPGPISNEILLPQILQEDVSTTGSNYSSVSSTVPSLSGDVLGAVPAKATKSPSKHHAAVESNHLKVVAKEEVGDNHNNSSDAFAFVTEMKIQMSQPHSPTSTPVENACVNSSKRLGERGRGIGRVRRSPRSKAPDVIDNSPNFRHSLQSQALDTAASTPVRGALQNMNNVNTKPRGYAQAVKRTGVSGDGVVIKSPAVSQGSPSKVTSANGSTSNSDSQKY</sequence>
<proteinExistence type="predicted"/>
<feature type="region of interest" description="Disordered" evidence="2">
    <location>
        <begin position="388"/>
        <end position="408"/>
    </location>
</feature>
<dbReference type="OrthoDB" id="6358435at2759"/>
<dbReference type="AlphaFoldDB" id="A0A2J7RH92"/>
<dbReference type="Pfam" id="PF21125">
    <property type="entry name" value="MPN_2A_DUB_like"/>
    <property type="match status" value="1"/>
</dbReference>
<dbReference type="Proteomes" id="UP000235965">
    <property type="component" value="Unassembled WGS sequence"/>
</dbReference>
<comment type="caution">
    <text evidence="4">The sequence shown here is derived from an EMBL/GenBank/DDBJ whole genome shotgun (WGS) entry which is preliminary data.</text>
</comment>
<dbReference type="InParanoid" id="A0A2J7RH92"/>
<reference evidence="4 5" key="1">
    <citation type="submission" date="2017-12" db="EMBL/GenBank/DDBJ databases">
        <title>Hemimetabolous genomes reveal molecular basis of termite eusociality.</title>
        <authorList>
            <person name="Harrison M.C."/>
            <person name="Jongepier E."/>
            <person name="Robertson H.M."/>
            <person name="Arning N."/>
            <person name="Bitard-Feildel T."/>
            <person name="Chao H."/>
            <person name="Childers C.P."/>
            <person name="Dinh H."/>
            <person name="Doddapaneni H."/>
            <person name="Dugan S."/>
            <person name="Gowin J."/>
            <person name="Greiner C."/>
            <person name="Han Y."/>
            <person name="Hu H."/>
            <person name="Hughes D.S.T."/>
            <person name="Huylmans A.-K."/>
            <person name="Kemena C."/>
            <person name="Kremer L.P.M."/>
            <person name="Lee S.L."/>
            <person name="Lopez-Ezquerra A."/>
            <person name="Mallet L."/>
            <person name="Monroy-Kuhn J.M."/>
            <person name="Moser A."/>
            <person name="Murali S.C."/>
            <person name="Muzny D.M."/>
            <person name="Otani S."/>
            <person name="Piulachs M.-D."/>
            <person name="Poelchau M."/>
            <person name="Qu J."/>
            <person name="Schaub F."/>
            <person name="Wada-Katsumata A."/>
            <person name="Worley K.C."/>
            <person name="Xie Q."/>
            <person name="Ylla G."/>
            <person name="Poulsen M."/>
            <person name="Gibbs R.A."/>
            <person name="Schal C."/>
            <person name="Richards S."/>
            <person name="Belles X."/>
            <person name="Korb J."/>
            <person name="Bornberg-Bauer E."/>
        </authorList>
    </citation>
    <scope>NUCLEOTIDE SEQUENCE [LARGE SCALE GENOMIC DNA]</scope>
    <source>
        <tissue evidence="4">Whole body</tissue>
    </source>
</reference>
<dbReference type="PRINTS" id="PR02051">
    <property type="entry name" value="PROTEINF175"/>
</dbReference>
<dbReference type="PANTHER" id="PTHR31728:SF5">
    <property type="entry name" value="OS07G0540200 PROTEIN"/>
    <property type="match status" value="1"/>
</dbReference>
<protein>
    <recommendedName>
        <fullName evidence="3">BRISC complex subunit FAM175B helical domain-containing protein</fullName>
    </recommendedName>
</protein>
<feature type="coiled-coil region" evidence="1">
    <location>
        <begin position="239"/>
        <end position="266"/>
    </location>
</feature>
<dbReference type="Pfam" id="PF22299">
    <property type="entry name" value="BRISC_FAM175B_helical"/>
    <property type="match status" value="1"/>
</dbReference>
<dbReference type="InterPro" id="IPR055064">
    <property type="entry name" value="BRISC_FAM175B_helical"/>
</dbReference>
<dbReference type="GO" id="GO:0090307">
    <property type="term" value="P:mitotic spindle assembly"/>
    <property type="evidence" value="ECO:0007669"/>
    <property type="project" value="TreeGrafter"/>
</dbReference>
<dbReference type="InterPro" id="IPR023238">
    <property type="entry name" value="FAM175"/>
</dbReference>
<organism evidence="4 5">
    <name type="scientific">Cryptotermes secundus</name>
    <dbReference type="NCBI Taxonomy" id="105785"/>
    <lineage>
        <taxon>Eukaryota</taxon>
        <taxon>Metazoa</taxon>
        <taxon>Ecdysozoa</taxon>
        <taxon>Arthropoda</taxon>
        <taxon>Hexapoda</taxon>
        <taxon>Insecta</taxon>
        <taxon>Pterygota</taxon>
        <taxon>Neoptera</taxon>
        <taxon>Polyneoptera</taxon>
        <taxon>Dictyoptera</taxon>
        <taxon>Blattodea</taxon>
        <taxon>Blattoidea</taxon>
        <taxon>Termitoidae</taxon>
        <taxon>Kalotermitidae</taxon>
        <taxon>Cryptotermitinae</taxon>
        <taxon>Cryptotermes</taxon>
    </lineage>
</organism>
<evidence type="ECO:0000313" key="5">
    <source>
        <dbReference type="Proteomes" id="UP000235965"/>
    </source>
</evidence>
<evidence type="ECO:0000259" key="3">
    <source>
        <dbReference type="Pfam" id="PF22299"/>
    </source>
</evidence>
<dbReference type="GO" id="GO:0005634">
    <property type="term" value="C:nucleus"/>
    <property type="evidence" value="ECO:0007669"/>
    <property type="project" value="TreeGrafter"/>
</dbReference>
<dbReference type="EMBL" id="NEVH01003746">
    <property type="protein sequence ID" value="PNF40205.1"/>
    <property type="molecule type" value="Genomic_DNA"/>
</dbReference>